<reference evidence="2 3" key="1">
    <citation type="submission" date="2019-12" db="EMBL/GenBank/DDBJ databases">
        <authorList>
            <person name="Alioto T."/>
            <person name="Alioto T."/>
            <person name="Gomez Garrido J."/>
        </authorList>
    </citation>
    <scope>NUCLEOTIDE SEQUENCE [LARGE SCALE GENOMIC DNA]</scope>
</reference>
<gene>
    <name evidence="2" type="ORF">OLEA9_A089681</name>
</gene>
<dbReference type="GO" id="GO:0000428">
    <property type="term" value="C:DNA-directed RNA polymerase complex"/>
    <property type="evidence" value="ECO:0007669"/>
    <property type="project" value="UniProtKB-KW"/>
</dbReference>
<dbReference type="AlphaFoldDB" id="A0A8S0UF44"/>
<dbReference type="EMBL" id="CACTIH010007601">
    <property type="protein sequence ID" value="CAA3016242.1"/>
    <property type="molecule type" value="Genomic_DNA"/>
</dbReference>
<dbReference type="OrthoDB" id="2014339at2759"/>
<evidence type="ECO:0000313" key="3">
    <source>
        <dbReference type="Proteomes" id="UP000594638"/>
    </source>
</evidence>
<comment type="caution">
    <text evidence="2">The sequence shown here is derived from an EMBL/GenBank/DDBJ whole genome shotgun (WGS) entry which is preliminary data.</text>
</comment>
<accession>A0A8S0UF44</accession>
<feature type="non-terminal residue" evidence="2">
    <location>
        <position position="1"/>
    </location>
</feature>
<keyword evidence="2" id="KW-0240">DNA-directed RNA polymerase</keyword>
<keyword evidence="3" id="KW-1185">Reference proteome</keyword>
<proteinExistence type="predicted"/>
<dbReference type="Gramene" id="OE9A089681T1">
    <property type="protein sequence ID" value="OE9A089681C1"/>
    <property type="gene ID" value="OE9A089681"/>
</dbReference>
<sequence>NFDTDDGGDYEDEDESGFLRGEGFIGREENKKDYDRDHKFAEILGSFLDDPDKAKSKMEERLRRKRN</sequence>
<organism evidence="2 3">
    <name type="scientific">Olea europaea subsp. europaea</name>
    <dbReference type="NCBI Taxonomy" id="158383"/>
    <lineage>
        <taxon>Eukaryota</taxon>
        <taxon>Viridiplantae</taxon>
        <taxon>Streptophyta</taxon>
        <taxon>Embryophyta</taxon>
        <taxon>Tracheophyta</taxon>
        <taxon>Spermatophyta</taxon>
        <taxon>Magnoliopsida</taxon>
        <taxon>eudicotyledons</taxon>
        <taxon>Gunneridae</taxon>
        <taxon>Pentapetalae</taxon>
        <taxon>asterids</taxon>
        <taxon>lamiids</taxon>
        <taxon>Lamiales</taxon>
        <taxon>Oleaceae</taxon>
        <taxon>Oleeae</taxon>
        <taxon>Olea</taxon>
    </lineage>
</organism>
<dbReference type="Proteomes" id="UP000594638">
    <property type="component" value="Unassembled WGS sequence"/>
</dbReference>
<feature type="compositionally biased region" description="Acidic residues" evidence="1">
    <location>
        <begin position="1"/>
        <end position="16"/>
    </location>
</feature>
<evidence type="ECO:0000313" key="2">
    <source>
        <dbReference type="EMBL" id="CAA3016242.1"/>
    </source>
</evidence>
<protein>
    <submittedName>
        <fullName evidence="2">Dna-directed rna polymerase i subunit rpa2</fullName>
    </submittedName>
</protein>
<name>A0A8S0UF44_OLEEU</name>
<evidence type="ECO:0000256" key="1">
    <source>
        <dbReference type="SAM" id="MobiDB-lite"/>
    </source>
</evidence>
<feature type="region of interest" description="Disordered" evidence="1">
    <location>
        <begin position="1"/>
        <end position="24"/>
    </location>
</feature>
<keyword evidence="2" id="KW-0804">Transcription</keyword>